<accession>A0ABU9VWI1</accession>
<sequence length="161" mass="18987">MNWKHLFDMQAQLDRHIQQNHRLEAEELIGRKILAFQVELGELANETRCFKFWSLKPPSSRQVILEEYVDGLHFLLSLGLTLGYRFDQLEEVSVAADLCDHFQQVYRTATHFEEETSRSKYQQLFQAFMALAAKLDLDSEAVMEAYMEKNTVNYQRQEEGY</sequence>
<organism evidence="1 2">
    <name type="scientific">Anoxynatronum sibiricum</name>
    <dbReference type="NCBI Taxonomy" id="210623"/>
    <lineage>
        <taxon>Bacteria</taxon>
        <taxon>Bacillati</taxon>
        <taxon>Bacillota</taxon>
        <taxon>Clostridia</taxon>
        <taxon>Eubacteriales</taxon>
        <taxon>Clostridiaceae</taxon>
        <taxon>Anoxynatronum</taxon>
    </lineage>
</organism>
<evidence type="ECO:0000313" key="2">
    <source>
        <dbReference type="Proteomes" id="UP001407405"/>
    </source>
</evidence>
<dbReference type="InterPro" id="IPR014871">
    <property type="entry name" value="dUTPase/dCTP_pyrophosphatase"/>
</dbReference>
<gene>
    <name evidence="1" type="ORF">AAIG11_08320</name>
</gene>
<dbReference type="RefSeq" id="WP_343185797.1">
    <property type="nucleotide sequence ID" value="NZ_JBCITM010000007.1"/>
</dbReference>
<dbReference type="InterPro" id="IPR016947">
    <property type="entry name" value="UCP030140"/>
</dbReference>
<protein>
    <submittedName>
        <fullName evidence="1">dUTP diphosphatase</fullName>
    </submittedName>
</protein>
<dbReference type="PIRSF" id="PIRSF030140">
    <property type="entry name" value="UCP030140"/>
    <property type="match status" value="1"/>
</dbReference>
<dbReference type="Gene3D" id="1.10.4010.10">
    <property type="entry name" value="Type II deoxyuridine triphosphatase"/>
    <property type="match status" value="1"/>
</dbReference>
<comment type="caution">
    <text evidence="1">The sequence shown here is derived from an EMBL/GenBank/DDBJ whole genome shotgun (WGS) entry which is preliminary data.</text>
</comment>
<name>A0ABU9VWI1_9CLOT</name>
<dbReference type="SUPFAM" id="SSF101386">
    <property type="entry name" value="all-alpha NTP pyrophosphatases"/>
    <property type="match status" value="1"/>
</dbReference>
<proteinExistence type="predicted"/>
<evidence type="ECO:0000313" key="1">
    <source>
        <dbReference type="EMBL" id="MEN1760474.1"/>
    </source>
</evidence>
<dbReference type="Pfam" id="PF08761">
    <property type="entry name" value="dUTPase_2"/>
    <property type="match status" value="1"/>
</dbReference>
<dbReference type="EMBL" id="JBCITM010000007">
    <property type="protein sequence ID" value="MEN1760474.1"/>
    <property type="molecule type" value="Genomic_DNA"/>
</dbReference>
<reference evidence="1 2" key="1">
    <citation type="submission" date="2024-04" db="EMBL/GenBank/DDBJ databases">
        <title>Genome sequencing and metabolic network reconstruction of aminoacids and betaine degradation by Anoxynatronum sibiricum.</title>
        <authorList>
            <person name="Detkova E.N."/>
            <person name="Boltjanskaja Y.V."/>
            <person name="Mardanov A.V."/>
            <person name="Kevbrin V."/>
        </authorList>
    </citation>
    <scope>NUCLEOTIDE SEQUENCE [LARGE SCALE GENOMIC DNA]</scope>
    <source>
        <strain evidence="1 2">Z-7981</strain>
    </source>
</reference>
<dbReference type="Proteomes" id="UP001407405">
    <property type="component" value="Unassembled WGS sequence"/>
</dbReference>
<dbReference type="CDD" id="cd11527">
    <property type="entry name" value="NTP-PPase_dUTPase"/>
    <property type="match status" value="1"/>
</dbReference>
<keyword evidence="2" id="KW-1185">Reference proteome</keyword>